<dbReference type="CDD" id="cd11527">
    <property type="entry name" value="NTP-PPase_dUTPase"/>
    <property type="match status" value="1"/>
</dbReference>
<dbReference type="SUPFAM" id="SSF101386">
    <property type="entry name" value="all-alpha NTP pyrophosphatases"/>
    <property type="match status" value="1"/>
</dbReference>
<protein>
    <submittedName>
        <fullName evidence="1">dUTP diphosphatase</fullName>
    </submittedName>
</protein>
<dbReference type="Pfam" id="PF08761">
    <property type="entry name" value="dUTPase_2"/>
    <property type="match status" value="1"/>
</dbReference>
<dbReference type="Gene3D" id="1.10.4010.10">
    <property type="entry name" value="Type II deoxyuridine triphosphatase"/>
    <property type="match status" value="1"/>
</dbReference>
<dbReference type="RefSeq" id="WP_303662321.1">
    <property type="nucleotide sequence ID" value="NZ_CP027019.1"/>
</dbReference>
<dbReference type="InterPro" id="IPR014871">
    <property type="entry name" value="dUTPase/dCTP_pyrophosphatase"/>
</dbReference>
<reference evidence="2" key="1">
    <citation type="submission" date="2018-02" db="EMBL/GenBank/DDBJ databases">
        <title>Firefly genomes illuminate parallel origins of bioluminescence in beetles.</title>
        <authorList>
            <person name="Fallon T.R."/>
            <person name="Lower S.E.S."/>
            <person name="Behringer M."/>
            <person name="Weng J.-K."/>
        </authorList>
    </citation>
    <scope>NUCLEOTIDE SEQUENCE [LARGE SCALE GENOMIC DNA]</scope>
</reference>
<dbReference type="EMBL" id="CP027019">
    <property type="protein sequence ID" value="AVP49781.1"/>
    <property type="molecule type" value="Genomic_DNA"/>
</dbReference>
<dbReference type="PIRSF" id="PIRSF030140">
    <property type="entry name" value="UCP030140"/>
    <property type="match status" value="1"/>
</dbReference>
<proteinExistence type="predicted"/>
<name>A0A2S0NL92_9MOLU</name>
<organism evidence="1 2">
    <name type="scientific">Williamsoniiplasma luminosum</name>
    <dbReference type="NCBI Taxonomy" id="214888"/>
    <lineage>
        <taxon>Bacteria</taxon>
        <taxon>Bacillati</taxon>
        <taxon>Mycoplasmatota</taxon>
        <taxon>Mollicutes</taxon>
        <taxon>Entomoplasmatales</taxon>
        <taxon>Williamsoniiplasma</taxon>
    </lineage>
</organism>
<dbReference type="Proteomes" id="UP000239250">
    <property type="component" value="Chromosome"/>
</dbReference>
<evidence type="ECO:0000313" key="1">
    <source>
        <dbReference type="EMBL" id="AVP49781.1"/>
    </source>
</evidence>
<dbReference type="AlphaFoldDB" id="A0A2S0NL92"/>
<dbReference type="InterPro" id="IPR016947">
    <property type="entry name" value="UCP030140"/>
</dbReference>
<sequence>MISSQALIWLSEQQQKLDAYILKNIDVQTDQLYINKKIIAFFVELGEYANEERSFKFWSKKNPSDLTIQLDEYIDGLHFLISLGNDLNFNFKDFTFKQFDVKTNLESYFVILDKLNAFSQIQNTNNYQNLLNAFLTIAQINNYSETAIIDAYKIKNKVNFERQDSNY</sequence>
<accession>A0A2S0NL92</accession>
<evidence type="ECO:0000313" key="2">
    <source>
        <dbReference type="Proteomes" id="UP000239250"/>
    </source>
</evidence>
<gene>
    <name evidence="1" type="ORF">C5T88_04405</name>
</gene>